<proteinExistence type="predicted"/>
<name>A0A2M8F918_9BACT</name>
<dbReference type="SUPFAM" id="SSF158446">
    <property type="entry name" value="IVS-encoded protein-like"/>
    <property type="match status" value="1"/>
</dbReference>
<dbReference type="PANTHER" id="PTHR38471:SF2">
    <property type="entry name" value="FOUR HELIX BUNDLE PROTEIN"/>
    <property type="match status" value="1"/>
</dbReference>
<evidence type="ECO:0000313" key="2">
    <source>
        <dbReference type="Proteomes" id="UP000231456"/>
    </source>
</evidence>
<dbReference type="EMBL" id="PFRH01000127">
    <property type="protein sequence ID" value="PJC52201.1"/>
    <property type="molecule type" value="Genomic_DNA"/>
</dbReference>
<protein>
    <submittedName>
        <fullName evidence="1">Four helix bundle protein</fullName>
    </submittedName>
</protein>
<dbReference type="InterPro" id="IPR012657">
    <property type="entry name" value="23S_rRNA-intervening_sequence"/>
</dbReference>
<gene>
    <name evidence="1" type="ORF">CO030_04095</name>
</gene>
<accession>A0A2M8F918</accession>
<evidence type="ECO:0000313" key="1">
    <source>
        <dbReference type="EMBL" id="PJC52201.1"/>
    </source>
</evidence>
<comment type="caution">
    <text evidence="1">The sequence shown here is derived from an EMBL/GenBank/DDBJ whole genome shotgun (WGS) entry which is preliminary data.</text>
</comment>
<dbReference type="NCBIfam" id="TIGR02436">
    <property type="entry name" value="four helix bundle protein"/>
    <property type="match status" value="1"/>
</dbReference>
<dbReference type="AlphaFoldDB" id="A0A2M8F918"/>
<dbReference type="InterPro" id="IPR036583">
    <property type="entry name" value="23S_rRNA_IVS_sf"/>
</dbReference>
<dbReference type="Gene3D" id="1.20.1440.60">
    <property type="entry name" value="23S rRNA-intervening sequence"/>
    <property type="match status" value="1"/>
</dbReference>
<dbReference type="PANTHER" id="PTHR38471">
    <property type="entry name" value="FOUR HELIX BUNDLE PROTEIN"/>
    <property type="match status" value="1"/>
</dbReference>
<dbReference type="CDD" id="cd16377">
    <property type="entry name" value="23S_rRNA_IVP_like"/>
    <property type="match status" value="1"/>
</dbReference>
<dbReference type="Pfam" id="PF05635">
    <property type="entry name" value="23S_rRNA_IVP"/>
    <property type="match status" value="1"/>
</dbReference>
<reference evidence="2" key="1">
    <citation type="submission" date="2017-09" db="EMBL/GenBank/DDBJ databases">
        <title>Depth-based differentiation of microbial function through sediment-hosted aquifers and enrichment of novel symbionts in the deep terrestrial subsurface.</title>
        <authorList>
            <person name="Probst A.J."/>
            <person name="Ladd B."/>
            <person name="Jarett J.K."/>
            <person name="Geller-Mcgrath D.E."/>
            <person name="Sieber C.M.K."/>
            <person name="Emerson J.B."/>
            <person name="Anantharaman K."/>
            <person name="Thomas B.C."/>
            <person name="Malmstrom R."/>
            <person name="Stieglmeier M."/>
            <person name="Klingl A."/>
            <person name="Woyke T."/>
            <person name="Ryan C.M."/>
            <person name="Banfield J.F."/>
        </authorList>
    </citation>
    <scope>NUCLEOTIDE SEQUENCE [LARGE SCALE GENOMIC DNA]</scope>
</reference>
<sequence length="124" mass="14547">MGEGFHEKLKRLIHEYIVLSYQITKKYPGDERYSLTSQDRRASLSVMLNYVEGHGRIKLAVKQNFYETAFGSLKESIYCKFLACELEYIQRNEYEKVFALKEEISAMLYATIRGIEKDRGEQNS</sequence>
<organism evidence="1 2">
    <name type="scientific">Candidatus Magasanikbacteria bacterium CG_4_9_14_0_2_um_filter_42_11</name>
    <dbReference type="NCBI Taxonomy" id="1974643"/>
    <lineage>
        <taxon>Bacteria</taxon>
        <taxon>Candidatus Magasanikiibacteriota</taxon>
    </lineage>
</organism>
<dbReference type="Proteomes" id="UP000231456">
    <property type="component" value="Unassembled WGS sequence"/>
</dbReference>